<proteinExistence type="predicted"/>
<sequence>MPQRVLLSIATTAIVSLILLVTLYQTEQVPWRSSTIYKPRFNSWLSASKNVNSTSAPQHSSEHIKGSPVVPLGQHPNTTLVLATLSATDNSWIDAELGDLLGPSTNLYTAIYVVNDGRAPLHTPANKGHEAMAYLTYLIDFYDNLPAISIFMHGHPGAWHNNFLLNMSSSEIVRNLDRGKVLKDGYFNLRCHWTPGCQPGIDPSATEYDEDKREEMVIGEAWRTLFPLHEVPELLAQPCCSQFAVSREAVRAHPVERYVQFRNWLLASRLSDYITGRVFEYFWHWIFKGVTTLCPDPRICYCEGYGVCFEDPDDYGKFFQLVAELDVYRNELASWE</sequence>
<dbReference type="OMA" id="EYLWQWI"/>
<dbReference type="InterPro" id="IPR021838">
    <property type="entry name" value="DUF3431"/>
</dbReference>
<dbReference type="eggNOG" id="ENOG502RYM3">
    <property type="taxonomic scope" value="Eukaryota"/>
</dbReference>
<dbReference type="Pfam" id="PF11913">
    <property type="entry name" value="DUF3431"/>
    <property type="match status" value="1"/>
</dbReference>
<feature type="non-terminal residue" evidence="1">
    <location>
        <position position="336"/>
    </location>
</feature>
<reference evidence="2" key="1">
    <citation type="journal article" date="2012" name="PLoS Genet.">
        <title>The genomes of the fungal plant pathogens Cladosporium fulvum and Dothistroma septosporum reveal adaptation to different hosts and lifestyles but also signatures of common ancestry.</title>
        <authorList>
            <person name="de Wit P.J.G.M."/>
            <person name="van der Burgt A."/>
            <person name="Oekmen B."/>
            <person name="Stergiopoulos I."/>
            <person name="Abd-Elsalam K.A."/>
            <person name="Aerts A.L."/>
            <person name="Bahkali A.H."/>
            <person name="Beenen H.G."/>
            <person name="Chettri P."/>
            <person name="Cox M.P."/>
            <person name="Datema E."/>
            <person name="de Vries R.P."/>
            <person name="Dhillon B."/>
            <person name="Ganley A.R."/>
            <person name="Griffiths S.A."/>
            <person name="Guo Y."/>
            <person name="Hamelin R.C."/>
            <person name="Henrissat B."/>
            <person name="Kabir M.S."/>
            <person name="Jashni M.K."/>
            <person name="Kema G."/>
            <person name="Klaubauf S."/>
            <person name="Lapidus A."/>
            <person name="Levasseur A."/>
            <person name="Lindquist E."/>
            <person name="Mehrabi R."/>
            <person name="Ohm R.A."/>
            <person name="Owen T.J."/>
            <person name="Salamov A."/>
            <person name="Schwelm A."/>
            <person name="Schijlen E."/>
            <person name="Sun H."/>
            <person name="van den Burg H.A."/>
            <person name="van Ham R.C.H.J."/>
            <person name="Zhang S."/>
            <person name="Goodwin S.B."/>
            <person name="Grigoriev I.V."/>
            <person name="Collemare J."/>
            <person name="Bradshaw R.E."/>
        </authorList>
    </citation>
    <scope>NUCLEOTIDE SEQUENCE [LARGE SCALE GENOMIC DNA]</scope>
    <source>
        <strain evidence="2">NZE10 / CBS 128990</strain>
    </source>
</reference>
<reference evidence="1 2" key="2">
    <citation type="journal article" date="2012" name="PLoS Pathog.">
        <title>Diverse lifestyles and strategies of plant pathogenesis encoded in the genomes of eighteen Dothideomycetes fungi.</title>
        <authorList>
            <person name="Ohm R.A."/>
            <person name="Feau N."/>
            <person name="Henrissat B."/>
            <person name="Schoch C.L."/>
            <person name="Horwitz B.A."/>
            <person name="Barry K.W."/>
            <person name="Condon B.J."/>
            <person name="Copeland A.C."/>
            <person name="Dhillon B."/>
            <person name="Glaser F."/>
            <person name="Hesse C.N."/>
            <person name="Kosti I."/>
            <person name="LaButti K."/>
            <person name="Lindquist E.A."/>
            <person name="Lucas S."/>
            <person name="Salamov A.A."/>
            <person name="Bradshaw R.E."/>
            <person name="Ciuffetti L."/>
            <person name="Hamelin R.C."/>
            <person name="Kema G.H.J."/>
            <person name="Lawrence C."/>
            <person name="Scott J.A."/>
            <person name="Spatafora J.W."/>
            <person name="Turgeon B.G."/>
            <person name="de Wit P.J.G.M."/>
            <person name="Zhong S."/>
            <person name="Goodwin S.B."/>
            <person name="Grigoriev I.V."/>
        </authorList>
    </citation>
    <scope>NUCLEOTIDE SEQUENCE [LARGE SCALE GENOMIC DNA]</scope>
    <source>
        <strain evidence="2">NZE10 / CBS 128990</strain>
    </source>
</reference>
<dbReference type="OrthoDB" id="426718at2759"/>
<gene>
    <name evidence="1" type="ORF">DOTSEDRAFT_155516</name>
</gene>
<dbReference type="PANTHER" id="PTHR37490">
    <property type="entry name" value="EXPRESSED PROTEIN"/>
    <property type="match status" value="1"/>
</dbReference>
<dbReference type="PROSITE" id="PS50890">
    <property type="entry name" value="PUA"/>
    <property type="match status" value="1"/>
</dbReference>
<dbReference type="EMBL" id="KB446541">
    <property type="protein sequence ID" value="EME42607.1"/>
    <property type="molecule type" value="Genomic_DNA"/>
</dbReference>
<accession>N1PJM9</accession>
<dbReference type="AlphaFoldDB" id="N1PJM9"/>
<organism evidence="1 2">
    <name type="scientific">Dothistroma septosporum (strain NZE10 / CBS 128990)</name>
    <name type="common">Red band needle blight fungus</name>
    <name type="synonym">Mycosphaerella pini</name>
    <dbReference type="NCBI Taxonomy" id="675120"/>
    <lineage>
        <taxon>Eukaryota</taxon>
        <taxon>Fungi</taxon>
        <taxon>Dikarya</taxon>
        <taxon>Ascomycota</taxon>
        <taxon>Pezizomycotina</taxon>
        <taxon>Dothideomycetes</taxon>
        <taxon>Dothideomycetidae</taxon>
        <taxon>Mycosphaerellales</taxon>
        <taxon>Mycosphaerellaceae</taxon>
        <taxon>Dothistroma</taxon>
    </lineage>
</organism>
<dbReference type="Proteomes" id="UP000016933">
    <property type="component" value="Unassembled WGS sequence"/>
</dbReference>
<evidence type="ECO:0000313" key="1">
    <source>
        <dbReference type="EMBL" id="EME42607.1"/>
    </source>
</evidence>
<dbReference type="PANTHER" id="PTHR37490:SF3">
    <property type="entry name" value="DUF3431 DOMAIN CONTAINING PROTEIN"/>
    <property type="match status" value="1"/>
</dbReference>
<dbReference type="HOGENOM" id="CLU_031559_1_1_1"/>
<protein>
    <submittedName>
        <fullName evidence="1">Uncharacterized protein</fullName>
    </submittedName>
</protein>
<name>N1PJM9_DOTSN</name>
<evidence type="ECO:0000313" key="2">
    <source>
        <dbReference type="Proteomes" id="UP000016933"/>
    </source>
</evidence>
<keyword evidence="2" id="KW-1185">Reference proteome</keyword>